<evidence type="ECO:0000256" key="6">
    <source>
        <dbReference type="ARBA" id="ARBA00022989"/>
    </source>
</evidence>
<dbReference type="PANTHER" id="PTHR35011">
    <property type="entry name" value="2,3-DIKETO-L-GULONATE TRAP TRANSPORTER SMALL PERMEASE PROTEIN YIAM"/>
    <property type="match status" value="1"/>
</dbReference>
<feature type="transmembrane region" description="Helical" evidence="9">
    <location>
        <begin position="50"/>
        <end position="77"/>
    </location>
</feature>
<comment type="function">
    <text evidence="9">Part of the tripartite ATP-independent periplasmic (TRAP) transport system.</text>
</comment>
<keyword evidence="12" id="KW-1185">Reference proteome</keyword>
<dbReference type="GO" id="GO:0022857">
    <property type="term" value="F:transmembrane transporter activity"/>
    <property type="evidence" value="ECO:0007669"/>
    <property type="project" value="UniProtKB-UniRule"/>
</dbReference>
<dbReference type="InterPro" id="IPR055348">
    <property type="entry name" value="DctQ"/>
</dbReference>
<dbReference type="GO" id="GO:0005886">
    <property type="term" value="C:plasma membrane"/>
    <property type="evidence" value="ECO:0007669"/>
    <property type="project" value="UniProtKB-SubCell"/>
</dbReference>
<evidence type="ECO:0000313" key="12">
    <source>
        <dbReference type="Proteomes" id="UP000267400"/>
    </source>
</evidence>
<dbReference type="Proteomes" id="UP000267400">
    <property type="component" value="Unassembled WGS sequence"/>
</dbReference>
<evidence type="ECO:0000256" key="1">
    <source>
        <dbReference type="ARBA" id="ARBA00004429"/>
    </source>
</evidence>
<dbReference type="GO" id="GO:0015740">
    <property type="term" value="P:C4-dicarboxylate transport"/>
    <property type="evidence" value="ECO:0007669"/>
    <property type="project" value="TreeGrafter"/>
</dbReference>
<organism evidence="11 12">
    <name type="scientific">Halomonas nitroreducens</name>
    <dbReference type="NCBI Taxonomy" id="447425"/>
    <lineage>
        <taxon>Bacteria</taxon>
        <taxon>Pseudomonadati</taxon>
        <taxon>Pseudomonadota</taxon>
        <taxon>Gammaproteobacteria</taxon>
        <taxon>Oceanospirillales</taxon>
        <taxon>Halomonadaceae</taxon>
        <taxon>Halomonas</taxon>
    </lineage>
</organism>
<accession>A0A431V409</accession>
<dbReference type="Pfam" id="PF04290">
    <property type="entry name" value="DctQ"/>
    <property type="match status" value="1"/>
</dbReference>
<evidence type="ECO:0000256" key="8">
    <source>
        <dbReference type="ARBA" id="ARBA00038436"/>
    </source>
</evidence>
<sequence length="213" mass="23628">MASWGGRQALPSPSLVAEGVDTEMMDDPVSPVAPSTRQHHQEKSSMRGRVFNLAMGLTHATEAIAAILLVAIILMNVAQVFFRYVLVDPLSWSEETMRYSTTWMVMLAGSAALFRGEHMVISLFTSVRSPLFRRLVHLSVLTCIAGFCLLLIWEGFPAAINNMRQVSPATRIPMTIPYMAIPVGASLMLVKVLCLMILPEDALQREEIEENRP</sequence>
<protein>
    <recommendedName>
        <fullName evidence="9">TRAP transporter small permease protein</fullName>
    </recommendedName>
</protein>
<comment type="subcellular location">
    <subcellularLocation>
        <location evidence="1 9">Cell inner membrane</location>
        <topology evidence="1 9">Multi-pass membrane protein</topology>
    </subcellularLocation>
</comment>
<keyword evidence="7 9" id="KW-0472">Membrane</keyword>
<feature type="transmembrane region" description="Helical" evidence="9">
    <location>
        <begin position="176"/>
        <end position="198"/>
    </location>
</feature>
<evidence type="ECO:0000256" key="4">
    <source>
        <dbReference type="ARBA" id="ARBA00022519"/>
    </source>
</evidence>
<feature type="transmembrane region" description="Helical" evidence="9">
    <location>
        <begin position="97"/>
        <end position="114"/>
    </location>
</feature>
<dbReference type="RefSeq" id="WP_126482684.1">
    <property type="nucleotide sequence ID" value="NZ_RXNS01000006.1"/>
</dbReference>
<dbReference type="EMBL" id="RXNS01000006">
    <property type="protein sequence ID" value="RTR04968.1"/>
    <property type="molecule type" value="Genomic_DNA"/>
</dbReference>
<evidence type="ECO:0000313" key="11">
    <source>
        <dbReference type="EMBL" id="RTR04968.1"/>
    </source>
</evidence>
<comment type="subunit">
    <text evidence="9">The complex comprises the extracytoplasmic solute receptor protein and the two transmembrane proteins.</text>
</comment>
<evidence type="ECO:0000256" key="3">
    <source>
        <dbReference type="ARBA" id="ARBA00022475"/>
    </source>
</evidence>
<keyword evidence="2 9" id="KW-0813">Transport</keyword>
<keyword evidence="4 9" id="KW-0997">Cell inner membrane</keyword>
<evidence type="ECO:0000259" key="10">
    <source>
        <dbReference type="Pfam" id="PF04290"/>
    </source>
</evidence>
<keyword evidence="3" id="KW-1003">Cell membrane</keyword>
<dbReference type="PANTHER" id="PTHR35011:SF2">
    <property type="entry name" value="2,3-DIKETO-L-GULONATE TRAP TRANSPORTER SMALL PERMEASE PROTEIN YIAM"/>
    <property type="match status" value="1"/>
</dbReference>
<reference evidence="11 12" key="1">
    <citation type="submission" date="2018-12" db="EMBL/GenBank/DDBJ databases">
        <authorList>
            <person name="Yu L."/>
        </authorList>
    </citation>
    <scope>NUCLEOTIDE SEQUENCE [LARGE SCALE GENOMIC DNA]</scope>
    <source>
        <strain evidence="11 12">11S</strain>
    </source>
</reference>
<evidence type="ECO:0000256" key="2">
    <source>
        <dbReference type="ARBA" id="ARBA00022448"/>
    </source>
</evidence>
<evidence type="ECO:0000256" key="7">
    <source>
        <dbReference type="ARBA" id="ARBA00023136"/>
    </source>
</evidence>
<name>A0A431V409_9GAMM</name>
<keyword evidence="5 9" id="KW-0812">Transmembrane</keyword>
<evidence type="ECO:0000256" key="9">
    <source>
        <dbReference type="RuleBase" id="RU369079"/>
    </source>
</evidence>
<gene>
    <name evidence="11" type="ORF">EKG36_07555</name>
</gene>
<comment type="caution">
    <text evidence="11">The sequence shown here is derived from an EMBL/GenBank/DDBJ whole genome shotgun (WGS) entry which is preliminary data.</text>
</comment>
<dbReference type="OrthoDB" id="9791324at2"/>
<feature type="domain" description="Tripartite ATP-independent periplasmic transporters DctQ component" evidence="10">
    <location>
        <begin position="72"/>
        <end position="194"/>
    </location>
</feature>
<proteinExistence type="inferred from homology"/>
<feature type="transmembrane region" description="Helical" evidence="9">
    <location>
        <begin position="135"/>
        <end position="156"/>
    </location>
</feature>
<dbReference type="AlphaFoldDB" id="A0A431V409"/>
<evidence type="ECO:0000256" key="5">
    <source>
        <dbReference type="ARBA" id="ARBA00022692"/>
    </source>
</evidence>
<dbReference type="InterPro" id="IPR007387">
    <property type="entry name" value="TRAP_DctQ"/>
</dbReference>
<keyword evidence="6 9" id="KW-1133">Transmembrane helix</keyword>
<comment type="similarity">
    <text evidence="8 9">Belongs to the TRAP transporter small permease family.</text>
</comment>